<organism evidence="2 3">
    <name type="scientific">Streptosporangium minutum</name>
    <dbReference type="NCBI Taxonomy" id="569862"/>
    <lineage>
        <taxon>Bacteria</taxon>
        <taxon>Bacillati</taxon>
        <taxon>Actinomycetota</taxon>
        <taxon>Actinomycetes</taxon>
        <taxon>Streptosporangiales</taxon>
        <taxon>Streptosporangiaceae</taxon>
        <taxon>Streptosporangium</taxon>
    </lineage>
</organism>
<evidence type="ECO:0000313" key="2">
    <source>
        <dbReference type="EMBL" id="OUC96009.1"/>
    </source>
</evidence>
<evidence type="ECO:0000259" key="1">
    <source>
        <dbReference type="Pfam" id="PF12680"/>
    </source>
</evidence>
<dbReference type="PANTHER" id="PTHR41252:SF1">
    <property type="entry name" value="BLR2505 PROTEIN"/>
    <property type="match status" value="1"/>
</dbReference>
<dbReference type="AlphaFoldDB" id="A0A243RM53"/>
<proteinExistence type="predicted"/>
<dbReference type="Gene3D" id="3.10.450.50">
    <property type="match status" value="1"/>
</dbReference>
<dbReference type="SUPFAM" id="SSF54427">
    <property type="entry name" value="NTF2-like"/>
    <property type="match status" value="1"/>
</dbReference>
<evidence type="ECO:0000313" key="3">
    <source>
        <dbReference type="Proteomes" id="UP000194761"/>
    </source>
</evidence>
<dbReference type="Proteomes" id="UP000194761">
    <property type="component" value="Unassembled WGS sequence"/>
</dbReference>
<dbReference type="EMBL" id="NGFP01000067">
    <property type="protein sequence ID" value="OUC96009.1"/>
    <property type="molecule type" value="Genomic_DNA"/>
</dbReference>
<accession>A0A243RM53</accession>
<reference evidence="2 3" key="1">
    <citation type="submission" date="2017-05" db="EMBL/GenBank/DDBJ databases">
        <title>Biotechnological potential of actinobacteria isolated from South African environments.</title>
        <authorList>
            <person name="Le Roes-Hill M."/>
            <person name="Prins A."/>
            <person name="Durrell K.A."/>
        </authorList>
    </citation>
    <scope>NUCLEOTIDE SEQUENCE [LARGE SCALE GENOMIC DNA]</scope>
    <source>
        <strain evidence="2">M26</strain>
    </source>
</reference>
<feature type="domain" description="SnoaL-like" evidence="1">
    <location>
        <begin position="96"/>
        <end position="200"/>
    </location>
</feature>
<dbReference type="InterPro" id="IPR037401">
    <property type="entry name" value="SnoaL-like"/>
</dbReference>
<gene>
    <name evidence="2" type="ORF">CA984_16565</name>
</gene>
<dbReference type="Pfam" id="PF12680">
    <property type="entry name" value="SnoaL_2"/>
    <property type="match status" value="1"/>
</dbReference>
<keyword evidence="3" id="KW-1185">Reference proteome</keyword>
<comment type="caution">
    <text evidence="2">The sequence shown here is derived from an EMBL/GenBank/DDBJ whole genome shotgun (WGS) entry which is preliminary data.</text>
</comment>
<sequence length="216" mass="24100">MLMIATSVHGCQRFIYGHHIIRQIMAINYPDCGHMASRYVCPLTASVTGVWPHGKCVLTPLSARAGQASVTNARKYPSAIARRTFVSEDPKITLARDSYDALAKGDLDHVRDNLLADEVVFHVPGRGPLAGEYHGKDQVLGYLAKFTEMTDGSVRFEPDSIIPGEDRTVVTVRVHGERAGRQLDDRGVHVFRITDGKISERWSYPQDLYNIDAFFE</sequence>
<dbReference type="InterPro" id="IPR032710">
    <property type="entry name" value="NTF2-like_dom_sf"/>
</dbReference>
<dbReference type="PANTHER" id="PTHR41252">
    <property type="entry name" value="BLR2505 PROTEIN"/>
    <property type="match status" value="1"/>
</dbReference>
<name>A0A243RM53_9ACTN</name>
<protein>
    <recommendedName>
        <fullName evidence="1">SnoaL-like domain-containing protein</fullName>
    </recommendedName>
</protein>